<sequence>MVGKSNLFLKWNKEIFKAARGIKKISSDVISMTAILLLRNSRDRQFYELGHRNVLIGLIRYRGDAEFTAIIHVVATTLHNAHLQNRRKLTVRGEAKWRDGMAARVRSFRTLRFNR</sequence>
<comment type="caution">
    <text evidence="1">The sequence shown here is derived from an EMBL/GenBank/DDBJ whole genome shotgun (WGS) entry which is preliminary data.</text>
</comment>
<protein>
    <submittedName>
        <fullName evidence="1">Uncharacterized protein</fullName>
    </submittedName>
</protein>
<accession>A0AAW2GNE1</accession>
<dbReference type="Proteomes" id="UP001430953">
    <property type="component" value="Unassembled WGS sequence"/>
</dbReference>
<gene>
    <name evidence="1" type="ORF">PUN28_003839</name>
</gene>
<name>A0AAW2GNE1_9HYME</name>
<organism evidence="1 2">
    <name type="scientific">Cardiocondyla obscurior</name>
    <dbReference type="NCBI Taxonomy" id="286306"/>
    <lineage>
        <taxon>Eukaryota</taxon>
        <taxon>Metazoa</taxon>
        <taxon>Ecdysozoa</taxon>
        <taxon>Arthropoda</taxon>
        <taxon>Hexapoda</taxon>
        <taxon>Insecta</taxon>
        <taxon>Pterygota</taxon>
        <taxon>Neoptera</taxon>
        <taxon>Endopterygota</taxon>
        <taxon>Hymenoptera</taxon>
        <taxon>Apocrita</taxon>
        <taxon>Aculeata</taxon>
        <taxon>Formicoidea</taxon>
        <taxon>Formicidae</taxon>
        <taxon>Myrmicinae</taxon>
        <taxon>Cardiocondyla</taxon>
    </lineage>
</organism>
<keyword evidence="2" id="KW-1185">Reference proteome</keyword>
<reference evidence="1 2" key="1">
    <citation type="submission" date="2023-03" db="EMBL/GenBank/DDBJ databases">
        <title>High recombination rates correlate with genetic variation in Cardiocondyla obscurior ants.</title>
        <authorList>
            <person name="Errbii M."/>
        </authorList>
    </citation>
    <scope>NUCLEOTIDE SEQUENCE [LARGE SCALE GENOMIC DNA]</scope>
    <source>
        <strain evidence="1">Alpha-2009</strain>
        <tissue evidence="1">Whole body</tissue>
    </source>
</reference>
<evidence type="ECO:0000313" key="1">
    <source>
        <dbReference type="EMBL" id="KAL0128734.1"/>
    </source>
</evidence>
<dbReference type="AlphaFoldDB" id="A0AAW2GNE1"/>
<dbReference type="EMBL" id="JADYXP020000003">
    <property type="protein sequence ID" value="KAL0128734.1"/>
    <property type="molecule type" value="Genomic_DNA"/>
</dbReference>
<evidence type="ECO:0000313" key="2">
    <source>
        <dbReference type="Proteomes" id="UP001430953"/>
    </source>
</evidence>
<proteinExistence type="predicted"/>